<proteinExistence type="predicted"/>
<evidence type="ECO:0000313" key="3">
    <source>
        <dbReference type="Proteomes" id="UP000063308"/>
    </source>
</evidence>
<dbReference type="AlphaFoldDB" id="A0A0E4FX21"/>
<dbReference type="OMA" id="WAWEMYT"/>
<organism evidence="2 3">
    <name type="scientific">Bradyrhizobium diazoefficiens</name>
    <dbReference type="NCBI Taxonomy" id="1355477"/>
    <lineage>
        <taxon>Bacteria</taxon>
        <taxon>Pseudomonadati</taxon>
        <taxon>Pseudomonadota</taxon>
        <taxon>Alphaproteobacteria</taxon>
        <taxon>Hyphomicrobiales</taxon>
        <taxon>Nitrobacteraceae</taxon>
        <taxon>Bradyrhizobium</taxon>
    </lineage>
</organism>
<evidence type="ECO:0000256" key="1">
    <source>
        <dbReference type="SAM" id="MobiDB-lite"/>
    </source>
</evidence>
<dbReference type="PROSITE" id="PS50006">
    <property type="entry name" value="FHA_DOMAIN"/>
    <property type="match status" value="1"/>
</dbReference>
<protein>
    <submittedName>
        <fullName evidence="2">Uncharacterized protein</fullName>
    </submittedName>
</protein>
<dbReference type="Proteomes" id="UP000063308">
    <property type="component" value="Chromosome"/>
</dbReference>
<name>A0A0E4FX21_9BRAD</name>
<dbReference type="InterPro" id="IPR000253">
    <property type="entry name" value="FHA_dom"/>
</dbReference>
<dbReference type="EMBL" id="AP014685">
    <property type="protein sequence ID" value="BAR60843.1"/>
    <property type="molecule type" value="Genomic_DNA"/>
</dbReference>
<dbReference type="InterPro" id="IPR017735">
    <property type="entry name" value="T6SS_FHA"/>
</dbReference>
<reference evidence="2 3" key="1">
    <citation type="submission" date="2014-11" db="EMBL/GenBank/DDBJ databases">
        <title>Symbiosis island explosion on the genome of extra-slow-growing strains of soybean bradyrhizobia with massive insertion sequences.</title>
        <authorList>
            <person name="Iida T."/>
            <person name="Minamisawa K."/>
        </authorList>
    </citation>
    <scope>NUCLEOTIDE SEQUENCE [LARGE SCALE GENOMIC DNA]</scope>
    <source>
        <strain evidence="2 3">NK6</strain>
    </source>
</reference>
<dbReference type="InterPro" id="IPR046883">
    <property type="entry name" value="T6SS_FHA_C"/>
</dbReference>
<dbReference type="CDD" id="cd00060">
    <property type="entry name" value="FHA"/>
    <property type="match status" value="1"/>
</dbReference>
<feature type="region of interest" description="Disordered" evidence="1">
    <location>
        <begin position="175"/>
        <end position="262"/>
    </location>
</feature>
<dbReference type="SUPFAM" id="SSF49879">
    <property type="entry name" value="SMAD/FHA domain"/>
    <property type="match status" value="1"/>
</dbReference>
<gene>
    <name evidence="2" type="ORF">NK6_7692</name>
</gene>
<dbReference type="InterPro" id="IPR008984">
    <property type="entry name" value="SMAD_FHA_dom_sf"/>
</dbReference>
<dbReference type="NCBIfam" id="TIGR03354">
    <property type="entry name" value="VI_FHA"/>
    <property type="match status" value="1"/>
</dbReference>
<dbReference type="Pfam" id="PF20232">
    <property type="entry name" value="T6SS_FHA_C"/>
    <property type="match status" value="1"/>
</dbReference>
<sequence length="460" mass="50895">MMVLRFNIENEPNLPDGGPVSFTVTGRRSVDIGRDRHLDWTLPDPARTISGKHCEVHFRDGGYWLHDVSTNGTFLNGADQRMRGPHRLRDGDRLTIGHYIIGVSLEDEAGGRSPNHEAQLHDPSVQQHADYGELWTADRDVPPPIDPHLLKKPREAARPVNPGFLDWAASVPAPGVDPFRPSSPTSPYQPSVQDDDMNWAAGPVTAPKPQVERPPVKPTPRRPSVWIDDEPAGAQPPASLSHQEVATPRKTQAAGEGPVTAKPVGGTEFARLVARAAGLPDNFFANKSDAELAEQLGIILRMTVDNLMALLQARTQAKQLTRSTSQTTVQALENNPLKFSPTAEEAMRILFGPPTRSYLDAQRAFAQGFSDLKSHQLKTYMAMQHAVHELIADIDPTLMARELELQRGASSWLGTNKGKLWDEFLTRWKAHLGRDNSAPIEIFMLHFSDYYDRGDKPGSK</sequence>
<feature type="compositionally biased region" description="Polar residues" evidence="1">
    <location>
        <begin position="182"/>
        <end position="192"/>
    </location>
</feature>
<evidence type="ECO:0000313" key="2">
    <source>
        <dbReference type="EMBL" id="BAR60843.1"/>
    </source>
</evidence>
<dbReference type="Pfam" id="PF00498">
    <property type="entry name" value="FHA"/>
    <property type="match status" value="1"/>
</dbReference>
<dbReference type="Gene3D" id="2.60.200.20">
    <property type="match status" value="1"/>
</dbReference>
<dbReference type="SMART" id="SM00240">
    <property type="entry name" value="FHA"/>
    <property type="match status" value="1"/>
</dbReference>
<accession>A0A0E4FX21</accession>